<keyword evidence="3" id="KW-0963">Cytoplasm</keyword>
<dbReference type="FunFam" id="3.40.50.1820:FF:000912">
    <property type="entry name" value="Uncharacterized protein"/>
    <property type="match status" value="1"/>
</dbReference>
<dbReference type="Gene3D" id="2.40.50.140">
    <property type="entry name" value="Nucleic acid-binding proteins"/>
    <property type="match status" value="1"/>
</dbReference>
<dbReference type="Pfam" id="PF21262">
    <property type="entry name" value="RRP40_S1"/>
    <property type="match status" value="1"/>
</dbReference>
<dbReference type="GO" id="GO:0004185">
    <property type="term" value="F:serine-type carboxypeptidase activity"/>
    <property type="evidence" value="ECO:0007669"/>
    <property type="project" value="InterPro"/>
</dbReference>
<dbReference type="Proteomes" id="UP000306102">
    <property type="component" value="Unassembled WGS sequence"/>
</dbReference>
<reference evidence="8 9" key="1">
    <citation type="journal article" date="2018" name="Proc. Natl. Acad. Sci. U.S.A.">
        <title>Draft genome sequence of Camellia sinensis var. sinensis provides insights into the evolution of the tea genome and tea quality.</title>
        <authorList>
            <person name="Wei C."/>
            <person name="Yang H."/>
            <person name="Wang S."/>
            <person name="Zhao J."/>
            <person name="Liu C."/>
            <person name="Gao L."/>
            <person name="Xia E."/>
            <person name="Lu Y."/>
            <person name="Tai Y."/>
            <person name="She G."/>
            <person name="Sun J."/>
            <person name="Cao H."/>
            <person name="Tong W."/>
            <person name="Gao Q."/>
            <person name="Li Y."/>
            <person name="Deng W."/>
            <person name="Jiang X."/>
            <person name="Wang W."/>
            <person name="Chen Q."/>
            <person name="Zhang S."/>
            <person name="Li H."/>
            <person name="Wu J."/>
            <person name="Wang P."/>
            <person name="Li P."/>
            <person name="Shi C."/>
            <person name="Zheng F."/>
            <person name="Jian J."/>
            <person name="Huang B."/>
            <person name="Shan D."/>
            <person name="Shi M."/>
            <person name="Fang C."/>
            <person name="Yue Y."/>
            <person name="Li F."/>
            <person name="Li D."/>
            <person name="Wei S."/>
            <person name="Han B."/>
            <person name="Jiang C."/>
            <person name="Yin Y."/>
            <person name="Xia T."/>
            <person name="Zhang Z."/>
            <person name="Bennetzen J.L."/>
            <person name="Zhao S."/>
            <person name="Wan X."/>
        </authorList>
    </citation>
    <scope>NUCLEOTIDE SEQUENCE [LARGE SCALE GENOMIC DNA]</scope>
    <source>
        <strain evidence="9">cv. Shuchazao</strain>
        <tissue evidence="8">Leaf</tissue>
    </source>
</reference>
<dbReference type="AlphaFoldDB" id="A0A4S4EJ22"/>
<dbReference type="GO" id="GO:0000177">
    <property type="term" value="C:cytoplasmic exosome (RNase complex)"/>
    <property type="evidence" value="ECO:0007669"/>
    <property type="project" value="TreeGrafter"/>
</dbReference>
<feature type="domain" description="Glucose-6-phosphate dehydrogenase C-terminal" evidence="6">
    <location>
        <begin position="349"/>
        <end position="400"/>
    </location>
</feature>
<keyword evidence="9" id="KW-1185">Reference proteome</keyword>
<comment type="similarity">
    <text evidence="2">Belongs to the peptidase S10 family.</text>
</comment>
<comment type="subcellular location">
    <subcellularLocation>
        <location evidence="1">Nucleus</location>
    </subcellularLocation>
</comment>
<feature type="domain" description="K Homology" evidence="7">
    <location>
        <begin position="114"/>
        <end position="160"/>
    </location>
</feature>
<dbReference type="Pfam" id="PF00450">
    <property type="entry name" value="Peptidase_S10"/>
    <property type="match status" value="1"/>
</dbReference>
<keyword evidence="4" id="KW-0271">Exosome</keyword>
<dbReference type="GO" id="GO:0006006">
    <property type="term" value="P:glucose metabolic process"/>
    <property type="evidence" value="ECO:0007669"/>
    <property type="project" value="InterPro"/>
</dbReference>
<dbReference type="GO" id="GO:0071051">
    <property type="term" value="P:poly(A)-dependent snoRNA 3'-end processing"/>
    <property type="evidence" value="ECO:0007669"/>
    <property type="project" value="TreeGrafter"/>
</dbReference>
<evidence type="ECO:0000259" key="7">
    <source>
        <dbReference type="Pfam" id="PF15985"/>
    </source>
</evidence>
<evidence type="ECO:0000256" key="1">
    <source>
        <dbReference type="ARBA" id="ARBA00004123"/>
    </source>
</evidence>
<organism evidence="8 9">
    <name type="scientific">Camellia sinensis var. sinensis</name>
    <name type="common">China tea</name>
    <dbReference type="NCBI Taxonomy" id="542762"/>
    <lineage>
        <taxon>Eukaryota</taxon>
        <taxon>Viridiplantae</taxon>
        <taxon>Streptophyta</taxon>
        <taxon>Embryophyta</taxon>
        <taxon>Tracheophyta</taxon>
        <taxon>Spermatophyta</taxon>
        <taxon>Magnoliopsida</taxon>
        <taxon>eudicotyledons</taxon>
        <taxon>Gunneridae</taxon>
        <taxon>Pentapetalae</taxon>
        <taxon>asterids</taxon>
        <taxon>Ericales</taxon>
        <taxon>Theaceae</taxon>
        <taxon>Camellia</taxon>
    </lineage>
</organism>
<dbReference type="PRINTS" id="PR00724">
    <property type="entry name" value="CRBOXYPTASEC"/>
</dbReference>
<dbReference type="GO" id="GO:0071038">
    <property type="term" value="P:TRAMP-dependent tRNA surveillance pathway"/>
    <property type="evidence" value="ECO:0007669"/>
    <property type="project" value="TreeGrafter"/>
</dbReference>
<dbReference type="Gene3D" id="3.30.360.10">
    <property type="entry name" value="Dihydrodipicolinate Reductase, domain 2"/>
    <property type="match status" value="1"/>
</dbReference>
<dbReference type="InterPro" id="IPR022675">
    <property type="entry name" value="G6P_DH_C"/>
</dbReference>
<dbReference type="CDD" id="cd22526">
    <property type="entry name" value="KH-I_Rrp40"/>
    <property type="match status" value="1"/>
</dbReference>
<dbReference type="GO" id="GO:0071035">
    <property type="term" value="P:nuclear polyadenylation-dependent rRNA catabolic process"/>
    <property type="evidence" value="ECO:0007669"/>
    <property type="project" value="TreeGrafter"/>
</dbReference>
<dbReference type="Gene3D" id="3.40.50.1820">
    <property type="entry name" value="alpha/beta hydrolase"/>
    <property type="match status" value="1"/>
</dbReference>
<dbReference type="FunFam" id="2.40.50.140:FF:000127">
    <property type="entry name" value="Exosome complex component RRP40"/>
    <property type="match status" value="1"/>
</dbReference>
<dbReference type="PANTHER" id="PTHR21321">
    <property type="entry name" value="PNAS-3 RELATED"/>
    <property type="match status" value="1"/>
</dbReference>
<dbReference type="InterPro" id="IPR026699">
    <property type="entry name" value="Exosome_RNA_bind1/RRP40/RRP4"/>
</dbReference>
<accession>A0A4S4EJ22</accession>
<dbReference type="InterPro" id="IPR029058">
    <property type="entry name" value="AB_hydrolase_fold"/>
</dbReference>
<dbReference type="SUPFAM" id="SSF55347">
    <property type="entry name" value="Glyceraldehyde-3-phosphate dehydrogenase-like, C-terminal domain"/>
    <property type="match status" value="1"/>
</dbReference>
<dbReference type="GO" id="GO:0006508">
    <property type="term" value="P:proteolysis"/>
    <property type="evidence" value="ECO:0007669"/>
    <property type="project" value="InterPro"/>
</dbReference>
<dbReference type="InterPro" id="IPR049469">
    <property type="entry name" value="RRP40_KH-I"/>
</dbReference>
<evidence type="ECO:0000313" key="8">
    <source>
        <dbReference type="EMBL" id="THG16054.1"/>
    </source>
</evidence>
<proteinExistence type="inferred from homology"/>
<evidence type="ECO:0000259" key="6">
    <source>
        <dbReference type="Pfam" id="PF02781"/>
    </source>
</evidence>
<evidence type="ECO:0000256" key="3">
    <source>
        <dbReference type="ARBA" id="ARBA00022490"/>
    </source>
</evidence>
<name>A0A4S4EJ22_CAMSN</name>
<dbReference type="GO" id="GO:0003723">
    <property type="term" value="F:RNA binding"/>
    <property type="evidence" value="ECO:0007669"/>
    <property type="project" value="UniProtKB-KW"/>
</dbReference>
<dbReference type="GO" id="GO:0000176">
    <property type="term" value="C:nuclear exosome (RNase complex)"/>
    <property type="evidence" value="ECO:0007669"/>
    <property type="project" value="TreeGrafter"/>
</dbReference>
<dbReference type="Pfam" id="PF02781">
    <property type="entry name" value="G6PD_C"/>
    <property type="match status" value="1"/>
</dbReference>
<evidence type="ECO:0000313" key="9">
    <source>
        <dbReference type="Proteomes" id="UP000306102"/>
    </source>
</evidence>
<dbReference type="SUPFAM" id="SSF54791">
    <property type="entry name" value="Eukaryotic type KH-domain (KH-domain type I)"/>
    <property type="match status" value="1"/>
</dbReference>
<dbReference type="InterPro" id="IPR004088">
    <property type="entry name" value="KH_dom_type_1"/>
</dbReference>
<evidence type="ECO:0000256" key="2">
    <source>
        <dbReference type="ARBA" id="ARBA00009431"/>
    </source>
</evidence>
<evidence type="ECO:0000256" key="5">
    <source>
        <dbReference type="ARBA" id="ARBA00022884"/>
    </source>
</evidence>
<dbReference type="Pfam" id="PF15985">
    <property type="entry name" value="KH_6"/>
    <property type="match status" value="1"/>
</dbReference>
<dbReference type="InterPro" id="IPR012340">
    <property type="entry name" value="NA-bd_OB-fold"/>
</dbReference>
<protein>
    <recommendedName>
        <fullName evidence="10">K Homology domain-containing protein</fullName>
    </recommendedName>
</protein>
<keyword evidence="5" id="KW-0694">RNA-binding</keyword>
<dbReference type="GO" id="GO:0050661">
    <property type="term" value="F:NADP binding"/>
    <property type="evidence" value="ECO:0007669"/>
    <property type="project" value="InterPro"/>
</dbReference>
<dbReference type="GO" id="GO:0000467">
    <property type="term" value="P:exonucleolytic trimming to generate mature 3'-end of 5.8S rRNA from tricistronic rRNA transcript (SSU-rRNA, 5.8S rRNA, LSU-rRNA)"/>
    <property type="evidence" value="ECO:0007669"/>
    <property type="project" value="TreeGrafter"/>
</dbReference>
<gene>
    <name evidence="8" type="ORF">TEA_005589</name>
</gene>
<dbReference type="Gene3D" id="3.30.1370.10">
    <property type="entry name" value="K Homology domain, type 1"/>
    <property type="match status" value="1"/>
</dbReference>
<comment type="caution">
    <text evidence="8">The sequence shown here is derived from an EMBL/GenBank/DDBJ whole genome shotgun (WGS) entry which is preliminary data.</text>
</comment>
<dbReference type="STRING" id="542762.A0A4S4EJ22"/>
<dbReference type="InterPro" id="IPR036612">
    <property type="entry name" value="KH_dom_type_1_sf"/>
</dbReference>
<dbReference type="InterPro" id="IPR001563">
    <property type="entry name" value="Peptidase_S10"/>
</dbReference>
<dbReference type="SUPFAM" id="SSF50249">
    <property type="entry name" value="Nucleic acid-binding proteins"/>
    <property type="match status" value="1"/>
</dbReference>
<evidence type="ECO:0000256" key="4">
    <source>
        <dbReference type="ARBA" id="ARBA00022835"/>
    </source>
</evidence>
<dbReference type="EMBL" id="SDRB02004307">
    <property type="protein sequence ID" value="THG16054.1"/>
    <property type="molecule type" value="Genomic_DNA"/>
</dbReference>
<dbReference type="GO" id="GO:0071034">
    <property type="term" value="P:CUT catabolic process"/>
    <property type="evidence" value="ECO:0007669"/>
    <property type="project" value="TreeGrafter"/>
</dbReference>
<dbReference type="PANTHER" id="PTHR21321:SF1">
    <property type="entry name" value="EXOSOME COMPLEX COMPONENT RRP40"/>
    <property type="match status" value="1"/>
</dbReference>
<dbReference type="GO" id="GO:0034475">
    <property type="term" value="P:U4 snRNA 3'-end processing"/>
    <property type="evidence" value="ECO:0007669"/>
    <property type="project" value="TreeGrafter"/>
</dbReference>
<evidence type="ECO:0008006" key="10">
    <source>
        <dbReference type="Google" id="ProtNLM"/>
    </source>
</evidence>
<sequence length="404" mass="44386">MSVLHSGVLHSGVVSGILSTSLNFLVDIKGPALAFLHVLSFEGGTRRNIPKFEVGTLIYVRVVKANTGMNPELSCTDGWFSFWTSNSILYMASMCCLLFTSTGKVAEYGPLKDGFTFESSTGLARMLLSSPTCPVLEGLGKKLSFEIAVGLNGRVWVRARIEVDVLNFLKILNSSTPTISYFFEIQEQGFPAKPRHTESFPFSEADKIAWLLGQPFVGFQQFSGYVTVDDKKQKSLFYYFVEAEFDPFSKPLVLWLNGGPGCSSLGVGAFSENGPFRPNRQVLVKNEYSWNREANMLYLETPVGVGFSYSTDASSYEAVSDQQTGITLCSCKDGSSSSPNTCIGICSSQEKAMQILCLIAMEKPISLTPEHIRDEKVKDIVQLIYIGMSSALLTLQCQYSSPSI</sequence>
<dbReference type="SUPFAM" id="SSF53474">
    <property type="entry name" value="alpha/beta-Hydrolases"/>
    <property type="match status" value="1"/>
</dbReference>
<dbReference type="GO" id="GO:0004345">
    <property type="term" value="F:glucose-6-phosphate dehydrogenase activity"/>
    <property type="evidence" value="ECO:0007669"/>
    <property type="project" value="InterPro"/>
</dbReference>